<dbReference type="Pfam" id="PF05726">
    <property type="entry name" value="Pirin_C"/>
    <property type="match status" value="1"/>
</dbReference>
<evidence type="ECO:0000256" key="1">
    <source>
        <dbReference type="ARBA" id="ARBA00008416"/>
    </source>
</evidence>
<dbReference type="GO" id="GO:0046872">
    <property type="term" value="F:metal ion binding"/>
    <property type="evidence" value="ECO:0007669"/>
    <property type="project" value="UniProtKB-KW"/>
</dbReference>
<keyword evidence="7" id="KW-1185">Reference proteome</keyword>
<evidence type="ECO:0008006" key="8">
    <source>
        <dbReference type="Google" id="ProtNLM"/>
    </source>
</evidence>
<dbReference type="EMBL" id="FOFB01000010">
    <property type="protein sequence ID" value="SEQ45180.1"/>
    <property type="molecule type" value="Genomic_DNA"/>
</dbReference>
<evidence type="ECO:0000259" key="4">
    <source>
        <dbReference type="Pfam" id="PF02678"/>
    </source>
</evidence>
<keyword evidence="2" id="KW-0408">Iron</keyword>
<proteinExistence type="inferred from homology"/>
<dbReference type="PIRSF" id="PIRSF006232">
    <property type="entry name" value="Pirin"/>
    <property type="match status" value="1"/>
</dbReference>
<dbReference type="OrthoDB" id="321327at2"/>
<dbReference type="STRING" id="478744.SAMN05444359_11039"/>
<feature type="binding site" evidence="2">
    <location>
        <position position="62"/>
    </location>
    <ligand>
        <name>Fe cation</name>
        <dbReference type="ChEBI" id="CHEBI:24875"/>
    </ligand>
</feature>
<feature type="binding site" evidence="2">
    <location>
        <position position="106"/>
    </location>
    <ligand>
        <name>Fe cation</name>
        <dbReference type="ChEBI" id="CHEBI:24875"/>
    </ligand>
</feature>
<dbReference type="CDD" id="cd02909">
    <property type="entry name" value="cupin_pirin_N"/>
    <property type="match status" value="1"/>
</dbReference>
<dbReference type="InterPro" id="IPR008778">
    <property type="entry name" value="Pirin_C_dom"/>
</dbReference>
<dbReference type="PANTHER" id="PTHR43594:SF1">
    <property type="entry name" value="QUERCETIN 2,3-DIOXYGENASE PA2418-RELATED"/>
    <property type="match status" value="1"/>
</dbReference>
<organism evidence="6 7">
    <name type="scientific">Neolewinella agarilytica</name>
    <dbReference type="NCBI Taxonomy" id="478744"/>
    <lineage>
        <taxon>Bacteria</taxon>
        <taxon>Pseudomonadati</taxon>
        <taxon>Bacteroidota</taxon>
        <taxon>Saprospiria</taxon>
        <taxon>Saprospirales</taxon>
        <taxon>Lewinellaceae</taxon>
        <taxon>Neolewinella</taxon>
    </lineage>
</organism>
<dbReference type="RefSeq" id="WP_090168023.1">
    <property type="nucleotide sequence ID" value="NZ_FOFB01000010.1"/>
</dbReference>
<evidence type="ECO:0000256" key="2">
    <source>
        <dbReference type="PIRSR" id="PIRSR006232-1"/>
    </source>
</evidence>
<evidence type="ECO:0000256" key="3">
    <source>
        <dbReference type="RuleBase" id="RU003457"/>
    </source>
</evidence>
<dbReference type="SUPFAM" id="SSF51182">
    <property type="entry name" value="RmlC-like cupins"/>
    <property type="match status" value="1"/>
</dbReference>
<dbReference type="PANTHER" id="PTHR43594">
    <property type="entry name" value="QUERCETIN 2,3-DIOXYGENASE"/>
    <property type="match status" value="1"/>
</dbReference>
<evidence type="ECO:0000313" key="6">
    <source>
        <dbReference type="EMBL" id="SEQ45180.1"/>
    </source>
</evidence>
<reference evidence="7" key="1">
    <citation type="submission" date="2016-10" db="EMBL/GenBank/DDBJ databases">
        <authorList>
            <person name="Varghese N."/>
            <person name="Submissions S."/>
        </authorList>
    </citation>
    <scope>NUCLEOTIDE SEQUENCE [LARGE SCALE GENOMIC DNA]</scope>
    <source>
        <strain evidence="7">DSM 24740</strain>
    </source>
</reference>
<gene>
    <name evidence="6" type="ORF">SAMN05444359_11039</name>
</gene>
<feature type="binding site" evidence="2">
    <location>
        <position position="104"/>
    </location>
    <ligand>
        <name>Fe cation</name>
        <dbReference type="ChEBI" id="CHEBI:24875"/>
    </ligand>
</feature>
<feature type="binding site" evidence="2">
    <location>
        <position position="60"/>
    </location>
    <ligand>
        <name>Fe cation</name>
        <dbReference type="ChEBI" id="CHEBI:24875"/>
    </ligand>
</feature>
<name>A0A1H9G5A4_9BACT</name>
<sequence length="289" mass="31715">MQFRSLAHILPAEPMQMGPITIHQPLPTQRVDQIDPFLLLHHFGPWEVEPGHDPLDLGPHPHRGFEPVTFLFQGGLRHRDSRNNTGILTGGDVQWMTAGRGIIHSERGSKDFLASGGVLEGIQLWVNLAPEHKMVQPRYQDMKADSFPLIDLPGGAKLKVVAGQFAGQQGPAQTYSPIIAWLLDLPAGATVELPVPEDYNFAAYMLDGKLSLPSGFGYEGRNLLHYKKDGAGISLSGQAPLTRLLLLGGIPLGAPVKQHGPFVMNTQTEIMEAMRDYQMGKMGFYIEEG</sequence>
<dbReference type="InParanoid" id="A0A1H9G5A4"/>
<dbReference type="InterPro" id="IPR012093">
    <property type="entry name" value="Pirin"/>
</dbReference>
<dbReference type="InterPro" id="IPR003829">
    <property type="entry name" value="Pirin_N_dom"/>
</dbReference>
<feature type="domain" description="Pirin N-terminal" evidence="4">
    <location>
        <begin position="26"/>
        <end position="126"/>
    </location>
</feature>
<feature type="domain" description="Pirin C-terminal" evidence="5">
    <location>
        <begin position="183"/>
        <end position="283"/>
    </location>
</feature>
<dbReference type="InterPro" id="IPR014710">
    <property type="entry name" value="RmlC-like_jellyroll"/>
</dbReference>
<protein>
    <recommendedName>
        <fullName evidence="8">Pirin family protein</fullName>
    </recommendedName>
</protein>
<dbReference type="Gene3D" id="2.60.120.10">
    <property type="entry name" value="Jelly Rolls"/>
    <property type="match status" value="2"/>
</dbReference>
<keyword evidence="2" id="KW-0479">Metal-binding</keyword>
<comment type="cofactor">
    <cofactor evidence="2">
        <name>Fe cation</name>
        <dbReference type="ChEBI" id="CHEBI:24875"/>
    </cofactor>
    <text evidence="2">Binds 1 Fe cation per subunit.</text>
</comment>
<dbReference type="Proteomes" id="UP000199021">
    <property type="component" value="Unassembled WGS sequence"/>
</dbReference>
<dbReference type="InterPro" id="IPR053186">
    <property type="entry name" value="QDO-related"/>
</dbReference>
<comment type="similarity">
    <text evidence="1 3">Belongs to the pirin family.</text>
</comment>
<dbReference type="Pfam" id="PF02678">
    <property type="entry name" value="Pirin"/>
    <property type="match status" value="1"/>
</dbReference>
<evidence type="ECO:0000259" key="5">
    <source>
        <dbReference type="Pfam" id="PF05726"/>
    </source>
</evidence>
<accession>A0A1H9G5A4</accession>
<dbReference type="CDD" id="cd02247">
    <property type="entry name" value="cupin_pirin_C"/>
    <property type="match status" value="1"/>
</dbReference>
<evidence type="ECO:0000313" key="7">
    <source>
        <dbReference type="Proteomes" id="UP000199021"/>
    </source>
</evidence>
<dbReference type="AlphaFoldDB" id="A0A1H9G5A4"/>
<dbReference type="InterPro" id="IPR011051">
    <property type="entry name" value="RmlC_Cupin_sf"/>
</dbReference>